<dbReference type="EMBL" id="OMOJ01000005">
    <property type="protein sequence ID" value="SPF80867.1"/>
    <property type="molecule type" value="Genomic_DNA"/>
</dbReference>
<evidence type="ECO:0008006" key="4">
    <source>
        <dbReference type="Google" id="ProtNLM"/>
    </source>
</evidence>
<name>A0A2R8AY14_9RHOB</name>
<organism evidence="2 3">
    <name type="scientific">Pseudoprimorskyibacter insulae</name>
    <dbReference type="NCBI Taxonomy" id="1695997"/>
    <lineage>
        <taxon>Bacteria</taxon>
        <taxon>Pseudomonadati</taxon>
        <taxon>Pseudomonadota</taxon>
        <taxon>Alphaproteobacteria</taxon>
        <taxon>Rhodobacterales</taxon>
        <taxon>Paracoccaceae</taxon>
        <taxon>Pseudoprimorskyibacter</taxon>
    </lineage>
</organism>
<feature type="chain" id="PRO_5015320978" description="DUF1223 domain-containing protein" evidence="1">
    <location>
        <begin position="24"/>
        <end position="234"/>
    </location>
</feature>
<reference evidence="3" key="1">
    <citation type="submission" date="2018-03" db="EMBL/GenBank/DDBJ databases">
        <authorList>
            <person name="Rodrigo-Torres L."/>
            <person name="Arahal R. D."/>
            <person name="Lucena T."/>
        </authorList>
    </citation>
    <scope>NUCLEOTIDE SEQUENCE [LARGE SCALE GENOMIC DNA]</scope>
    <source>
        <strain evidence="3">CECT 8871</strain>
    </source>
</reference>
<proteinExistence type="predicted"/>
<dbReference type="InterPro" id="IPR036249">
    <property type="entry name" value="Thioredoxin-like_sf"/>
</dbReference>
<evidence type="ECO:0000256" key="1">
    <source>
        <dbReference type="SAM" id="SignalP"/>
    </source>
</evidence>
<gene>
    <name evidence="2" type="ORF">PRI8871_02680</name>
</gene>
<evidence type="ECO:0000313" key="3">
    <source>
        <dbReference type="Proteomes" id="UP000244904"/>
    </source>
</evidence>
<dbReference type="AlphaFoldDB" id="A0A2R8AY14"/>
<keyword evidence="1" id="KW-0732">Signal</keyword>
<dbReference type="SUPFAM" id="SSF52833">
    <property type="entry name" value="Thioredoxin-like"/>
    <property type="match status" value="1"/>
</dbReference>
<keyword evidence="3" id="KW-1185">Reference proteome</keyword>
<dbReference type="PANTHER" id="PTHR36057">
    <property type="match status" value="1"/>
</dbReference>
<dbReference type="PANTHER" id="PTHR36057:SF1">
    <property type="entry name" value="LIPOPROTEIN LIPID ATTACHMENT SITE-LIKE PROTEIN, PUTATIVE (DUF1223)-RELATED"/>
    <property type="match status" value="1"/>
</dbReference>
<protein>
    <recommendedName>
        <fullName evidence="4">DUF1223 domain-containing protein</fullName>
    </recommendedName>
</protein>
<evidence type="ECO:0000313" key="2">
    <source>
        <dbReference type="EMBL" id="SPF80867.1"/>
    </source>
</evidence>
<sequence>MNKGMKWVGAACMAAASFGAAKADPVVVELFTSQGCSSCPAADELLAMLADRDDVIPLALHIDYWDYIGWKDAFADPVYTHRQKAYARSGGRNMVYTPQMIIDGMDEVVGNRPMDVADLIAKRAKAPGRDPVDLTIGRTGGIVSISAEAAQPLPTGADVYLVRYSPSEVVNILRGENAGKTLTYSHIVTDWQLVGHWGGQGAYTASVPANGDAPVVVLIQAEGYGPMLAAARIE</sequence>
<feature type="signal peptide" evidence="1">
    <location>
        <begin position="1"/>
        <end position="23"/>
    </location>
</feature>
<dbReference type="OrthoDB" id="9808254at2"/>
<dbReference type="Proteomes" id="UP000244904">
    <property type="component" value="Unassembled WGS sequence"/>
</dbReference>
<dbReference type="Pfam" id="PF06764">
    <property type="entry name" value="DUF1223"/>
    <property type="match status" value="1"/>
</dbReference>
<dbReference type="InterPro" id="IPR010634">
    <property type="entry name" value="DUF1223"/>
</dbReference>
<accession>A0A2R8AY14</accession>